<organism evidence="2 3">
    <name type="scientific">Neocucurbitaria cava</name>
    <dbReference type="NCBI Taxonomy" id="798079"/>
    <lineage>
        <taxon>Eukaryota</taxon>
        <taxon>Fungi</taxon>
        <taxon>Dikarya</taxon>
        <taxon>Ascomycota</taxon>
        <taxon>Pezizomycotina</taxon>
        <taxon>Dothideomycetes</taxon>
        <taxon>Pleosporomycetidae</taxon>
        <taxon>Pleosporales</taxon>
        <taxon>Pleosporineae</taxon>
        <taxon>Cucurbitariaceae</taxon>
        <taxon>Neocucurbitaria</taxon>
    </lineage>
</organism>
<feature type="compositionally biased region" description="Polar residues" evidence="1">
    <location>
        <begin position="42"/>
        <end position="61"/>
    </location>
</feature>
<reference evidence="2" key="1">
    <citation type="submission" date="2022-10" db="EMBL/GenBank/DDBJ databases">
        <title>Tapping the CABI collections for fungal endophytes: first genome assemblies for Collariella, Neodidymelliopsis, Ascochyta clinopodiicola, Didymella pomorum, Didymosphaeria variabile, Neocosmospora piperis and Neocucurbitaria cava.</title>
        <authorList>
            <person name="Hill R."/>
        </authorList>
    </citation>
    <scope>NUCLEOTIDE SEQUENCE</scope>
    <source>
        <strain evidence="2">IMI 356814</strain>
    </source>
</reference>
<dbReference type="EMBL" id="JAPEUY010000018">
    <property type="protein sequence ID" value="KAJ4363987.1"/>
    <property type="molecule type" value="Genomic_DNA"/>
</dbReference>
<keyword evidence="3" id="KW-1185">Reference proteome</keyword>
<gene>
    <name evidence="2" type="ORF">N0V83_009441</name>
</gene>
<comment type="caution">
    <text evidence="2">The sequence shown here is derived from an EMBL/GenBank/DDBJ whole genome shotgun (WGS) entry which is preliminary data.</text>
</comment>
<evidence type="ECO:0000256" key="1">
    <source>
        <dbReference type="SAM" id="MobiDB-lite"/>
    </source>
</evidence>
<protein>
    <submittedName>
        <fullName evidence="2">Uncharacterized protein</fullName>
    </submittedName>
</protein>
<evidence type="ECO:0000313" key="2">
    <source>
        <dbReference type="EMBL" id="KAJ4363987.1"/>
    </source>
</evidence>
<dbReference type="AlphaFoldDB" id="A0A9W8XZS8"/>
<name>A0A9W8XZS8_9PLEO</name>
<feature type="region of interest" description="Disordered" evidence="1">
    <location>
        <begin position="335"/>
        <end position="359"/>
    </location>
</feature>
<sequence length="359" mass="41296">MILRPPTTRGHLTKHMDYSKQLSLATQHLEARDEDAGEEPSRSSQDQRNLLKGSNPTSQYHPQDDGLAEYRCPDFEYRTIFRPPPPRYLPSEQKDPIISPASSATDLVLHDDLLRLYGDRRRSLQRHRENESYEAVGDHTKFERGVIELAEAKRPAGQSARHLDILGCDDINFAVRHEYTYPYLYDLMIPNPYRDHFLYNFVVQSPFNAFVGNDPYIGSQSELLTNTPHCEELIRIGHRYGVNLVVVDWACMMVSAVVNHSIRVKIYHTEVFIAMLWITYQVPRHHDDHIYGMLREQLCNHSSARSSVDGVVAGIRIDAQYKAAVEASEIVFAPASSEKEDSEEDYDEYERGLLMTTRK</sequence>
<feature type="region of interest" description="Disordered" evidence="1">
    <location>
        <begin position="30"/>
        <end position="67"/>
    </location>
</feature>
<proteinExistence type="predicted"/>
<dbReference type="Proteomes" id="UP001140560">
    <property type="component" value="Unassembled WGS sequence"/>
</dbReference>
<accession>A0A9W8XZS8</accession>
<evidence type="ECO:0000313" key="3">
    <source>
        <dbReference type="Proteomes" id="UP001140560"/>
    </source>
</evidence>